<evidence type="ECO:0000313" key="3">
    <source>
        <dbReference type="Proteomes" id="UP001385951"/>
    </source>
</evidence>
<protein>
    <submittedName>
        <fullName evidence="2">Uncharacterized protein</fullName>
    </submittedName>
</protein>
<evidence type="ECO:0000313" key="2">
    <source>
        <dbReference type="EMBL" id="KAK7686054.1"/>
    </source>
</evidence>
<feature type="compositionally biased region" description="Basic and acidic residues" evidence="1">
    <location>
        <begin position="162"/>
        <end position="174"/>
    </location>
</feature>
<gene>
    <name evidence="2" type="ORF">QCA50_010866</name>
</gene>
<dbReference type="Proteomes" id="UP001385951">
    <property type="component" value="Unassembled WGS sequence"/>
</dbReference>
<evidence type="ECO:0000256" key="1">
    <source>
        <dbReference type="SAM" id="MobiDB-lite"/>
    </source>
</evidence>
<organism evidence="2 3">
    <name type="scientific">Cerrena zonata</name>
    <dbReference type="NCBI Taxonomy" id="2478898"/>
    <lineage>
        <taxon>Eukaryota</taxon>
        <taxon>Fungi</taxon>
        <taxon>Dikarya</taxon>
        <taxon>Basidiomycota</taxon>
        <taxon>Agaricomycotina</taxon>
        <taxon>Agaricomycetes</taxon>
        <taxon>Polyporales</taxon>
        <taxon>Cerrenaceae</taxon>
        <taxon>Cerrena</taxon>
    </lineage>
</organism>
<reference evidence="2 3" key="1">
    <citation type="submission" date="2022-09" db="EMBL/GenBank/DDBJ databases">
        <authorList>
            <person name="Palmer J.M."/>
        </authorList>
    </citation>
    <scope>NUCLEOTIDE SEQUENCE [LARGE SCALE GENOMIC DNA]</scope>
    <source>
        <strain evidence="2 3">DSM 7382</strain>
    </source>
</reference>
<comment type="caution">
    <text evidence="2">The sequence shown here is derived from an EMBL/GenBank/DDBJ whole genome shotgun (WGS) entry which is preliminary data.</text>
</comment>
<name>A0AAW0G2Z0_9APHY</name>
<sequence length="174" mass="20080">MPNIRRASTQRRVSPTRWLSLYLAQVEQQSLLWRLGVLLEFVMREEHATLHQRLELVYRLRLCFESTLMWQELESLISRARRDWPVLSPALSPTSDQRTLTTISDLLHDPSYIRACLSEHEASLSNQREHNSESESEIGSDISGEVPRLVTPELSDIDDELEPRQDGGSRSVEV</sequence>
<dbReference type="AlphaFoldDB" id="A0AAW0G2Z0"/>
<proteinExistence type="predicted"/>
<feature type="compositionally biased region" description="Basic and acidic residues" evidence="1">
    <location>
        <begin position="124"/>
        <end position="133"/>
    </location>
</feature>
<feature type="region of interest" description="Disordered" evidence="1">
    <location>
        <begin position="124"/>
        <end position="174"/>
    </location>
</feature>
<accession>A0AAW0G2Z0</accession>
<dbReference type="EMBL" id="JASBNA010000018">
    <property type="protein sequence ID" value="KAK7686054.1"/>
    <property type="molecule type" value="Genomic_DNA"/>
</dbReference>
<keyword evidence="3" id="KW-1185">Reference proteome</keyword>